<evidence type="ECO:0000313" key="6">
    <source>
        <dbReference type="Proteomes" id="UP000041254"/>
    </source>
</evidence>
<dbReference type="InterPro" id="IPR026937">
    <property type="entry name" value="SBNO_Helicase_C_dom"/>
</dbReference>
<protein>
    <recommendedName>
        <fullName evidence="7">Helicase ATP-binding domain-containing protein</fullName>
    </recommendedName>
</protein>
<feature type="compositionally biased region" description="Low complexity" evidence="2">
    <location>
        <begin position="1687"/>
        <end position="1699"/>
    </location>
</feature>
<dbReference type="Gene3D" id="3.40.50.300">
    <property type="entry name" value="P-loop containing nucleotide triphosphate hydrolases"/>
    <property type="match status" value="1"/>
</dbReference>
<feature type="domain" description="Strawberry notch helicase C" evidence="3">
    <location>
        <begin position="1075"/>
        <end position="1426"/>
    </location>
</feature>
<feature type="domain" description="Strawberry notch AAA" evidence="4">
    <location>
        <begin position="537"/>
        <end position="884"/>
    </location>
</feature>
<feature type="compositionally biased region" description="Acidic residues" evidence="2">
    <location>
        <begin position="187"/>
        <end position="199"/>
    </location>
</feature>
<dbReference type="Pfam" id="PF13871">
    <property type="entry name" value="Helicase_C_4"/>
    <property type="match status" value="1"/>
</dbReference>
<feature type="compositionally biased region" description="Basic and acidic residues" evidence="2">
    <location>
        <begin position="344"/>
        <end position="353"/>
    </location>
</feature>
<feature type="compositionally biased region" description="Gly residues" evidence="2">
    <location>
        <begin position="233"/>
        <end position="245"/>
    </location>
</feature>
<evidence type="ECO:0000259" key="4">
    <source>
        <dbReference type="Pfam" id="PF13872"/>
    </source>
</evidence>
<feature type="region of interest" description="Disordered" evidence="2">
    <location>
        <begin position="443"/>
        <end position="490"/>
    </location>
</feature>
<feature type="compositionally biased region" description="Gly residues" evidence="2">
    <location>
        <begin position="290"/>
        <end position="307"/>
    </location>
</feature>
<feature type="region of interest" description="Disordered" evidence="2">
    <location>
        <begin position="1004"/>
        <end position="1027"/>
    </location>
</feature>
<dbReference type="InParanoid" id="A0A0G4FW00"/>
<dbReference type="EMBL" id="CDMY01000510">
    <property type="protein sequence ID" value="CEM19277.1"/>
    <property type="molecule type" value="Genomic_DNA"/>
</dbReference>
<feature type="compositionally biased region" description="Basic and acidic residues" evidence="2">
    <location>
        <begin position="1322"/>
        <end position="1340"/>
    </location>
</feature>
<feature type="compositionally biased region" description="Basic residues" evidence="2">
    <location>
        <begin position="127"/>
        <end position="139"/>
    </location>
</feature>
<dbReference type="GO" id="GO:0006355">
    <property type="term" value="P:regulation of DNA-templated transcription"/>
    <property type="evidence" value="ECO:0007669"/>
    <property type="project" value="InterPro"/>
</dbReference>
<feature type="region of interest" description="Disordered" evidence="2">
    <location>
        <begin position="1772"/>
        <end position="1798"/>
    </location>
</feature>
<evidence type="ECO:0000256" key="2">
    <source>
        <dbReference type="SAM" id="MobiDB-lite"/>
    </source>
</evidence>
<dbReference type="VEuPathDB" id="CryptoDB:Vbra_16355"/>
<dbReference type="InterPro" id="IPR039187">
    <property type="entry name" value="SNO_AAA"/>
</dbReference>
<feature type="region of interest" description="Disordered" evidence="2">
    <location>
        <begin position="1"/>
        <end position="353"/>
    </location>
</feature>
<dbReference type="OrthoDB" id="417236at2759"/>
<feature type="compositionally biased region" description="Acidic residues" evidence="2">
    <location>
        <begin position="308"/>
        <end position="317"/>
    </location>
</feature>
<dbReference type="PANTHER" id="PTHR12706">
    <property type="entry name" value="STRAWBERRY NOTCH-RELATED"/>
    <property type="match status" value="1"/>
</dbReference>
<sequence>MDDLPRSLFKRAHTGQRESNPAASKKLKNEYQLPSAPSVKKEHESDNDKAKEPSSAPAPVLIEENGVTNPEPSPKDTEDQEADGDGDARSEPAAAAAAAGGGGGGMVKDEPMKCDDDDESEEDILPRRKGTKSKLRRLRGFLDDEDEQEEDRAREAAFAKKPKTTVEDVEMEDAHADNNKRTPKDDGEQDNDSEATEPGEPEKGKKEKEKEKAKKEKAKKEKGKGMGKKVGKGGKGGGGRAVGGGREGDGDGGESSGEEVDIDSSDDDGDSGWEEEEQPEDDVDEPGARPFGGIGSQKAGGGGNGAGDDGDDVEEIGPEQFRRVTRQHAKDNNIKIPIGHFHGGHKEGRGRLKRPGDLEAVDAMAKAQERIEIDLDDIIEDDDDKPPPARQLKRRDSIFSDAGGKYRVKKPRASALPDPLARLPKNWREAIADPIFPYKLQQQWEAQQPKKEEGGGSSSAAAAAAAAASSASAGGGGGDEDAEMDGVGELMNGGDEFKSCASAKDVEDSTGDNDDEVMKMVSTSSLIGFGRPHPAMSATLNAVKLPPLLKSQELYIPKWVIDHGLLSSTQLESFICACRRGDKMLPGNYRGGFCLGDGTGSGKGRQLAAIIGHVNNKGAKRHIWFSISPDLRMDTQRDLKDLRIGIRDANLQGFQYGSFSKNKTNRNKLEKQLGPSLDGVVFLTYSMLGGHVPNTKCKGITDKMKEGDESVLLNTDWTRFGQLFEWFGGKDGQGAIIFDESHKAKNIMPELKGKARGRGGGGGQFQFDAPQRGKSNASLCGILVAKLQEVCPKAHVICASATAASELQNLGYMSRLGLWGKGTPYKTFGELYTKIGHNEESGMECLTINMKSQGLFSSRTISYKGAVFSVDTIDHNSEATRLYQKAVDFWQEMYAFLDDVLHDENVHWCGKLKEGEDPALSPCKACREWRLPPNKAKRPAEDTWAMQYFWGSVQRFFRVLLICIKHEYVVDKAVSSAPWSTGEARQKEMAEAQAEFGNELGVGSLEDDLEDEGEDDDGTGGTGKKLQSSGLQLIPLKVADKVLKTKGHRGEDLPQYVQRKEDLLKKIARCHLPSNPIDRLIDEFGGPRKVAELTGRKKRWERNPITGQMEYIDRGCYRMEKANAKGKKDFESMNNSERLAFQEGRKKVAIITEAASAGISLHCDKSLEQLNSRPRVMFTLELPWSADKAVQQFGRIHRSNQLKCPEFHLVVTEMGGEIRFTSTISRRMKLLGALTRGDRRASMGEAQEATLGEFDVQSKLGAAALENLMALIKNAASNADHCDGLDDFIVKDDGKEKQKSTKGSMTDEDEDDDHDDEGEGDDDKREQRQQQQEGDKASKNHFSWQDHFDSFHEFALVAYDELVAVGFSPEQFDDDGGTKRVSKQGGQKLKSFMNRLLMMRPAIQNSLFEWFMYILADKEAEAKQSQREGTGEGIMDLNKAFRGLSTARQTVTFDQHEIIATDPETNAATWYTKVIVNRGIAWEDAKKLYLSVRDATDKNMRGAQRKLPILVVQKRETFASEKTYMFYQANLGAREQFSGSFGKLGVVTYKNIVNMRRNRDIDKIPIKRKVIHGDLVEDFSEIAPHWTSWYEMADKKCSHIQYFPRHNHQLDKDGNHVTRDGICTHGMRKFDTHIISGNIINSFGYLDKEFQTDVNDEPDPNDTSAAAGAKPLNASAYAARMKEAKLAQQQAAQQQQQQQDGDDPQKPPKKARGGGGRGAFFKTIGGRLQISRATESVTQPGEAGPRSVVGIQIDGDSAKDTCTMVHIIESNSIFNHDEDDDEREANEDSDDEGEGFQATADVKKKVKIAKVFRDLLKEEPNATLKECTSEIQCISHLIAEGAMRPTHTSLSRTRETISVMQEKGIIEIDPTKGTRLIKRDANLQEIFHTGIKANKAQAAAAAQERVDAYRVASTLVKHLKSLSGLMDTQMTSHAQVFATLSPKVVSPTPIAAHTYIGAVDTLAAQSIIAGPSPSGVRLLIPASSEYIAKLWNVTLKKPAAKQQAPKAPAAHKAQSGLFGAAMRSKYE</sequence>
<reference evidence="5 6" key="1">
    <citation type="submission" date="2014-11" db="EMBL/GenBank/DDBJ databases">
        <authorList>
            <person name="Zhu J."/>
            <person name="Qi W."/>
            <person name="Song R."/>
        </authorList>
    </citation>
    <scope>NUCLEOTIDE SEQUENCE [LARGE SCALE GENOMIC DNA]</scope>
</reference>
<keyword evidence="6" id="KW-1185">Reference proteome</keyword>
<proteinExistence type="inferred from homology"/>
<dbReference type="PANTHER" id="PTHR12706:SF30">
    <property type="entry name" value="PROTEIN STRAWBERRY NOTCH-RELATED"/>
    <property type="match status" value="1"/>
</dbReference>
<feature type="compositionally biased region" description="Basic and acidic residues" evidence="2">
    <location>
        <begin position="200"/>
        <end position="214"/>
    </location>
</feature>
<feature type="region of interest" description="Disordered" evidence="2">
    <location>
        <begin position="1294"/>
        <end position="1340"/>
    </location>
</feature>
<evidence type="ECO:0000256" key="1">
    <source>
        <dbReference type="ARBA" id="ARBA00006992"/>
    </source>
</evidence>
<comment type="similarity">
    <text evidence="1">Belongs to the SBNO family.</text>
</comment>
<feature type="compositionally biased region" description="Basic and acidic residues" evidence="2">
    <location>
        <begin position="172"/>
        <end position="186"/>
    </location>
</feature>
<dbReference type="SUPFAM" id="SSF52540">
    <property type="entry name" value="P-loop containing nucleoside triphosphate hydrolases"/>
    <property type="match status" value="2"/>
</dbReference>
<name>A0A0G4FW00_VITBC</name>
<dbReference type="GO" id="GO:0031490">
    <property type="term" value="F:chromatin DNA binding"/>
    <property type="evidence" value="ECO:0007669"/>
    <property type="project" value="TreeGrafter"/>
</dbReference>
<feature type="compositionally biased region" description="Acidic residues" evidence="2">
    <location>
        <begin position="1777"/>
        <end position="1794"/>
    </location>
</feature>
<organism evidence="5 6">
    <name type="scientific">Vitrella brassicaformis (strain CCMP3155)</name>
    <dbReference type="NCBI Taxonomy" id="1169540"/>
    <lineage>
        <taxon>Eukaryota</taxon>
        <taxon>Sar</taxon>
        <taxon>Alveolata</taxon>
        <taxon>Colpodellida</taxon>
        <taxon>Vitrellaceae</taxon>
        <taxon>Vitrella</taxon>
    </lineage>
</organism>
<evidence type="ECO:0000259" key="3">
    <source>
        <dbReference type="Pfam" id="PF13871"/>
    </source>
</evidence>
<feature type="region of interest" description="Disordered" evidence="2">
    <location>
        <begin position="1680"/>
        <end position="1720"/>
    </location>
</feature>
<feature type="region of interest" description="Disordered" evidence="2">
    <location>
        <begin position="379"/>
        <end position="422"/>
    </location>
</feature>
<evidence type="ECO:0008006" key="7">
    <source>
        <dbReference type="Google" id="ProtNLM"/>
    </source>
</evidence>
<dbReference type="InterPro" id="IPR026741">
    <property type="entry name" value="SNO"/>
</dbReference>
<feature type="compositionally biased region" description="Basic residues" evidence="2">
    <location>
        <begin position="215"/>
        <end position="232"/>
    </location>
</feature>
<accession>A0A0G4FW00</accession>
<feature type="compositionally biased region" description="Acidic residues" evidence="2">
    <location>
        <begin position="250"/>
        <end position="285"/>
    </location>
</feature>
<dbReference type="GO" id="GO:0042393">
    <property type="term" value="F:histone binding"/>
    <property type="evidence" value="ECO:0007669"/>
    <property type="project" value="TreeGrafter"/>
</dbReference>
<feature type="compositionally biased region" description="Acidic residues" evidence="2">
    <location>
        <begin position="1005"/>
        <end position="1018"/>
    </location>
</feature>
<feature type="compositionally biased region" description="Acidic residues" evidence="2">
    <location>
        <begin position="1306"/>
        <end position="1321"/>
    </location>
</feature>
<dbReference type="PhylomeDB" id="A0A0G4FW00"/>
<evidence type="ECO:0000313" key="5">
    <source>
        <dbReference type="EMBL" id="CEM19277.1"/>
    </source>
</evidence>
<dbReference type="InterPro" id="IPR027417">
    <property type="entry name" value="P-loop_NTPase"/>
</dbReference>
<dbReference type="GO" id="GO:0005634">
    <property type="term" value="C:nucleus"/>
    <property type="evidence" value="ECO:0007669"/>
    <property type="project" value="TreeGrafter"/>
</dbReference>
<dbReference type="Pfam" id="PF13872">
    <property type="entry name" value="AAA_34"/>
    <property type="match status" value="1"/>
</dbReference>
<gene>
    <name evidence="5" type="ORF">Vbra_16355</name>
</gene>
<feature type="compositionally biased region" description="Basic and acidic residues" evidence="2">
    <location>
        <begin position="39"/>
        <end position="52"/>
    </location>
</feature>
<dbReference type="Proteomes" id="UP000041254">
    <property type="component" value="Unassembled WGS sequence"/>
</dbReference>
<feature type="compositionally biased region" description="Low complexity" evidence="2">
    <location>
        <begin position="458"/>
        <end position="472"/>
    </location>
</feature>